<evidence type="ECO:0000256" key="8">
    <source>
        <dbReference type="SAM" id="MobiDB-lite"/>
    </source>
</evidence>
<dbReference type="PROSITE" id="PS00211">
    <property type="entry name" value="ABC_TRANSPORTER_1"/>
    <property type="match status" value="1"/>
</dbReference>
<evidence type="ECO:0000259" key="9">
    <source>
        <dbReference type="PROSITE" id="PS50893"/>
    </source>
</evidence>
<comment type="caution">
    <text evidence="10">The sequence shown here is derived from an EMBL/GenBank/DDBJ whole genome shotgun (WGS) entry which is preliminary data.</text>
</comment>
<dbReference type="InterPro" id="IPR017871">
    <property type="entry name" value="ABC_transporter-like_CS"/>
</dbReference>
<evidence type="ECO:0000256" key="4">
    <source>
        <dbReference type="ARBA" id="ARBA00022741"/>
    </source>
</evidence>
<evidence type="ECO:0000256" key="2">
    <source>
        <dbReference type="ARBA" id="ARBA00022448"/>
    </source>
</evidence>
<keyword evidence="5 10" id="KW-0067">ATP-binding</keyword>
<comment type="similarity">
    <text evidence="1">Belongs to the ABC transporter superfamily.</text>
</comment>
<gene>
    <name evidence="10" type="primary">phnC</name>
    <name evidence="10" type="ORF">MOTC310_32295</name>
</gene>
<dbReference type="SUPFAM" id="SSF52540">
    <property type="entry name" value="P-loop containing nucleoside triphosphate hydrolases"/>
    <property type="match status" value="1"/>
</dbReference>
<keyword evidence="11" id="KW-1185">Reference proteome</keyword>
<keyword evidence="7" id="KW-0472">Membrane</keyword>
<feature type="domain" description="ABC transporter" evidence="9">
    <location>
        <begin position="2"/>
        <end position="245"/>
    </location>
</feature>
<dbReference type="Pfam" id="PF00005">
    <property type="entry name" value="ABC_tran"/>
    <property type="match status" value="1"/>
</dbReference>
<dbReference type="InterPro" id="IPR050086">
    <property type="entry name" value="MetN_ABC_transporter-like"/>
</dbReference>
<dbReference type="Gene3D" id="3.40.50.300">
    <property type="entry name" value="P-loop containing nucleotide triphosphate hydrolases"/>
    <property type="match status" value="1"/>
</dbReference>
<dbReference type="Proteomes" id="UP001355206">
    <property type="component" value="Unassembled WGS sequence"/>
</dbReference>
<evidence type="ECO:0000313" key="10">
    <source>
        <dbReference type="EMBL" id="MEE7494837.1"/>
    </source>
</evidence>
<dbReference type="InterPro" id="IPR012693">
    <property type="entry name" value="ABC_transpr_PhnC"/>
</dbReference>
<dbReference type="PANTHER" id="PTHR43166">
    <property type="entry name" value="AMINO ACID IMPORT ATP-BINDING PROTEIN"/>
    <property type="match status" value="1"/>
</dbReference>
<sequence>MLVIEDLTRQYGDRRAVDGVSLRIEPGSFVGVIGRSGAGKSTLLRLINRLADPSSGRILHDGREVTTLRGRPLREWRTRCAMIFQQFNLVGRLDVMTNVLMGRLSHVPTHRALLRQWSAEDRAMALAALESFDMGEFAGQRADGLSGGQQQRVAIARALVQEPEILLADEPVASLDPRNTRLVMDALADVNRRYGITVLCNLHSLDLARAYCDRLVGLAAGRVVFEGGPFDLTEDVARRLYGLEAGEVLDDSAQREAEQRAAMPGRPGLVPARPVREAALGA</sequence>
<dbReference type="InterPro" id="IPR027417">
    <property type="entry name" value="P-loop_NTPase"/>
</dbReference>
<organism evidence="10 11">
    <name type="scientific">Methylobacterium oryzae</name>
    <dbReference type="NCBI Taxonomy" id="334852"/>
    <lineage>
        <taxon>Bacteria</taxon>
        <taxon>Pseudomonadati</taxon>
        <taxon>Pseudomonadota</taxon>
        <taxon>Alphaproteobacteria</taxon>
        <taxon>Hyphomicrobiales</taxon>
        <taxon>Methylobacteriaceae</taxon>
        <taxon>Methylobacterium</taxon>
    </lineage>
</organism>
<protein>
    <submittedName>
        <fullName evidence="10">Phosphonate ABC transporter ATP-binding protein</fullName>
    </submittedName>
</protein>
<dbReference type="InterPro" id="IPR003593">
    <property type="entry name" value="AAA+_ATPase"/>
</dbReference>
<dbReference type="SMART" id="SM00382">
    <property type="entry name" value="AAA"/>
    <property type="match status" value="1"/>
</dbReference>
<evidence type="ECO:0000256" key="1">
    <source>
        <dbReference type="ARBA" id="ARBA00005417"/>
    </source>
</evidence>
<accession>A0ABU7U0A7</accession>
<evidence type="ECO:0000256" key="7">
    <source>
        <dbReference type="ARBA" id="ARBA00023136"/>
    </source>
</evidence>
<dbReference type="PANTHER" id="PTHR43166:SF6">
    <property type="entry name" value="PHOSPHONATES IMPORT ATP-BINDING PROTEIN PHNC"/>
    <property type="match status" value="1"/>
</dbReference>
<dbReference type="CDD" id="cd03256">
    <property type="entry name" value="ABC_PhnC_transporter"/>
    <property type="match status" value="1"/>
</dbReference>
<evidence type="ECO:0000313" key="11">
    <source>
        <dbReference type="Proteomes" id="UP001355206"/>
    </source>
</evidence>
<dbReference type="InterPro" id="IPR003439">
    <property type="entry name" value="ABC_transporter-like_ATP-bd"/>
</dbReference>
<evidence type="ECO:0000256" key="6">
    <source>
        <dbReference type="ARBA" id="ARBA00022967"/>
    </source>
</evidence>
<dbReference type="PROSITE" id="PS50893">
    <property type="entry name" value="ABC_TRANSPORTER_2"/>
    <property type="match status" value="1"/>
</dbReference>
<name>A0ABU7U0A7_9HYPH</name>
<keyword evidence="3" id="KW-1003">Cell membrane</keyword>
<dbReference type="EMBL" id="MLCA01000017">
    <property type="protein sequence ID" value="MEE7494837.1"/>
    <property type="molecule type" value="Genomic_DNA"/>
</dbReference>
<feature type="region of interest" description="Disordered" evidence="8">
    <location>
        <begin position="253"/>
        <end position="282"/>
    </location>
</feature>
<dbReference type="GO" id="GO:0005524">
    <property type="term" value="F:ATP binding"/>
    <property type="evidence" value="ECO:0007669"/>
    <property type="project" value="UniProtKB-KW"/>
</dbReference>
<keyword evidence="4" id="KW-0547">Nucleotide-binding</keyword>
<proteinExistence type="inferred from homology"/>
<evidence type="ECO:0000256" key="3">
    <source>
        <dbReference type="ARBA" id="ARBA00022475"/>
    </source>
</evidence>
<evidence type="ECO:0000256" key="5">
    <source>
        <dbReference type="ARBA" id="ARBA00022840"/>
    </source>
</evidence>
<dbReference type="NCBIfam" id="TIGR02315">
    <property type="entry name" value="ABC_phnC"/>
    <property type="match status" value="1"/>
</dbReference>
<reference evidence="10 11" key="1">
    <citation type="journal article" date="2012" name="Genet. Mol. Biol.">
        <title>Analysis of 16S rRNA and mxaF genes revealing insights into Methylobacterium niche-specific plant association.</title>
        <authorList>
            <person name="Dourado M.N."/>
            <person name="Andreote F.D."/>
            <person name="Dini-Andreote F."/>
            <person name="Conti R."/>
            <person name="Araujo J.M."/>
            <person name="Araujo W.L."/>
        </authorList>
    </citation>
    <scope>NUCLEOTIDE SEQUENCE [LARGE SCALE GENOMIC DNA]</scope>
    <source>
        <strain evidence="10 11">TC3-10</strain>
    </source>
</reference>
<dbReference type="RefSeq" id="WP_331304736.1">
    <property type="nucleotide sequence ID" value="NZ_MLCA01000017.1"/>
</dbReference>
<keyword evidence="2" id="KW-0813">Transport</keyword>
<keyword evidence="6" id="KW-1278">Translocase</keyword>